<dbReference type="Proteomes" id="UP001600943">
    <property type="component" value="Unassembled WGS sequence"/>
</dbReference>
<evidence type="ECO:0000313" key="1">
    <source>
        <dbReference type="EMBL" id="GAA6412040.1"/>
    </source>
</evidence>
<dbReference type="EMBL" id="BAABYW010000003">
    <property type="protein sequence ID" value="GAA6412040.1"/>
    <property type="molecule type" value="Genomic_DNA"/>
</dbReference>
<protein>
    <submittedName>
        <fullName evidence="1">Uncharacterized protein</fullName>
    </submittedName>
</protein>
<accession>A0ABQ0BKQ3</accession>
<dbReference type="RefSeq" id="WP_256162413.1">
    <property type="nucleotide sequence ID" value="NZ_BAABYW010000003.1"/>
</dbReference>
<organism evidence="1 2">
    <name type="scientific">Blautia hominis</name>
    <dbReference type="NCBI Taxonomy" id="2025493"/>
    <lineage>
        <taxon>Bacteria</taxon>
        <taxon>Bacillati</taxon>
        <taxon>Bacillota</taxon>
        <taxon>Clostridia</taxon>
        <taxon>Lachnospirales</taxon>
        <taxon>Lachnospiraceae</taxon>
        <taxon>Blautia</taxon>
    </lineage>
</organism>
<gene>
    <name evidence="1" type="ORF">K040078D81_61570</name>
</gene>
<keyword evidence="2" id="KW-1185">Reference proteome</keyword>
<sequence length="217" mass="25369">MSHFNVAVFTEQGQDMDTVMEPFSVAHDVEPYISLTKEEVITKVKNRIADIETCYYKEYLISPESFCRIHSRQIEFLNFITKEFEEQLKWSDEQCYQYGVEIYEPEEIDENGNFLSTYNPHAKWASYEIGGDWENQLAVMRAGKMQFCNSAKVSEVVFPDGFSTFALLFPDGTWYEMGQMRSFGIVENEREDWTLTFKELLDKAAPDWILTIVDCNI</sequence>
<reference evidence="1 2" key="1">
    <citation type="submission" date="2024-04" db="EMBL/GenBank/DDBJ databases">
        <title>Defined microbial consortia suppress multidrug-resistant proinflammatory Enterobacteriaceae via ecological control.</title>
        <authorList>
            <person name="Furuichi M."/>
            <person name="Kawaguchi T."/>
            <person name="Pust M."/>
            <person name="Yasuma K."/>
            <person name="Plichta D."/>
            <person name="Hasegawa N."/>
            <person name="Ohya T."/>
            <person name="Bhattarai S."/>
            <person name="Sasajima S."/>
            <person name="Aoto Y."/>
            <person name="Tuganbaev T."/>
            <person name="Yaginuma M."/>
            <person name="Ueda M."/>
            <person name="Okahashi N."/>
            <person name="Amafuji K."/>
            <person name="Kiridooshi Y."/>
            <person name="Sugita K."/>
            <person name="Strazar M."/>
            <person name="Skelly A."/>
            <person name="Suda W."/>
            <person name="Hattori M."/>
            <person name="Nakamoto N."/>
            <person name="Caballero S."/>
            <person name="Norman J."/>
            <person name="Olle B."/>
            <person name="Tanoue T."/>
            <person name="Arita M."/>
            <person name="Bucci V."/>
            <person name="Atarashi K."/>
            <person name="Xavier R."/>
            <person name="Honda K."/>
        </authorList>
    </citation>
    <scope>NUCLEOTIDE SEQUENCE [LARGE SCALE GENOMIC DNA]</scope>
    <source>
        <strain evidence="2">k04-0078-D8-1</strain>
    </source>
</reference>
<proteinExistence type="predicted"/>
<comment type="caution">
    <text evidence="1">The sequence shown here is derived from an EMBL/GenBank/DDBJ whole genome shotgun (WGS) entry which is preliminary data.</text>
</comment>
<name>A0ABQ0BKQ3_9FIRM</name>
<evidence type="ECO:0000313" key="2">
    <source>
        <dbReference type="Proteomes" id="UP001600943"/>
    </source>
</evidence>